<dbReference type="AlphaFoldDB" id="A0A2N5TKI6"/>
<accession>A0A2N5TKI6</accession>
<reference evidence="1 2" key="1">
    <citation type="submission" date="2017-11" db="EMBL/GenBank/DDBJ databases">
        <title>De novo assembly and phasing of dikaryotic genomes from two isolates of Puccinia coronata f. sp. avenae, the causal agent of oat crown rust.</title>
        <authorList>
            <person name="Miller M.E."/>
            <person name="Zhang Y."/>
            <person name="Omidvar V."/>
            <person name="Sperschneider J."/>
            <person name="Schwessinger B."/>
            <person name="Raley C."/>
            <person name="Palmer J.M."/>
            <person name="Garnica D."/>
            <person name="Upadhyaya N."/>
            <person name="Rathjen J."/>
            <person name="Taylor J.M."/>
            <person name="Park R.F."/>
            <person name="Dodds P.N."/>
            <person name="Hirsch C.D."/>
            <person name="Kianian S.F."/>
            <person name="Figueroa M."/>
        </authorList>
    </citation>
    <scope>NUCLEOTIDE SEQUENCE [LARGE SCALE GENOMIC DNA]</scope>
    <source>
        <strain evidence="1">12SD80</strain>
    </source>
</reference>
<organism evidence="1 2">
    <name type="scientific">Puccinia coronata f. sp. avenae</name>
    <dbReference type="NCBI Taxonomy" id="200324"/>
    <lineage>
        <taxon>Eukaryota</taxon>
        <taxon>Fungi</taxon>
        <taxon>Dikarya</taxon>
        <taxon>Basidiomycota</taxon>
        <taxon>Pucciniomycotina</taxon>
        <taxon>Pucciniomycetes</taxon>
        <taxon>Pucciniales</taxon>
        <taxon>Pucciniaceae</taxon>
        <taxon>Puccinia</taxon>
    </lineage>
</organism>
<gene>
    <name evidence="1" type="ORF">PCASD_26370</name>
</gene>
<protein>
    <submittedName>
        <fullName evidence="1">Uncharacterized protein</fullName>
    </submittedName>
</protein>
<dbReference type="Proteomes" id="UP000235392">
    <property type="component" value="Unassembled WGS sequence"/>
</dbReference>
<comment type="caution">
    <text evidence="1">The sequence shown here is derived from an EMBL/GenBank/DDBJ whole genome shotgun (WGS) entry which is preliminary data.</text>
</comment>
<dbReference type="EMBL" id="PGCI01000489">
    <property type="protein sequence ID" value="PLW26027.1"/>
    <property type="molecule type" value="Genomic_DNA"/>
</dbReference>
<sequence length="89" mass="10105">MQLQQRYNPKTKRYLINSNKSFTTIDCPDSTILSSLAHVLKKFCVLSLEEFTKLSKENPSSLQPSKPQIRQAYAFAKIPNGLLSALSTW</sequence>
<proteinExistence type="predicted"/>
<evidence type="ECO:0000313" key="2">
    <source>
        <dbReference type="Proteomes" id="UP000235392"/>
    </source>
</evidence>
<evidence type="ECO:0000313" key="1">
    <source>
        <dbReference type="EMBL" id="PLW26027.1"/>
    </source>
</evidence>
<name>A0A2N5TKI6_9BASI</name>